<keyword evidence="3" id="KW-1185">Reference proteome</keyword>
<dbReference type="EMBL" id="JADQDK010000001">
    <property type="protein sequence ID" value="MBW0133200.1"/>
    <property type="molecule type" value="Genomic_DNA"/>
</dbReference>
<comment type="caution">
    <text evidence="2">The sequence shown here is derived from an EMBL/GenBank/DDBJ whole genome shotgun (WGS) entry which is preliminary data.</text>
</comment>
<name>A0ABS6ULS7_9PSEU</name>
<feature type="domain" description="FMN-binding" evidence="1">
    <location>
        <begin position="70"/>
        <end position="146"/>
    </location>
</feature>
<protein>
    <submittedName>
        <fullName evidence="2">FMN-binding protein</fullName>
    </submittedName>
</protein>
<sequence length="157" mass="15360">MHPVRTTVVGVAAGLAIALPILTTYGALTGAADPVARVVVSAPAVPGAPTTSASPAPAVVVATGPVVRNDYGPVQVEVTLTGDRITAVRAVALPTGGTSGEISRYAEPRLAQQALDRQGSGIDTVSGATYTSAGYRSSLQAALDAARAPATTAGGGA</sequence>
<gene>
    <name evidence="2" type="ORF">I4I81_02870</name>
</gene>
<dbReference type="Proteomes" id="UP000694287">
    <property type="component" value="Unassembled WGS sequence"/>
</dbReference>
<proteinExistence type="predicted"/>
<dbReference type="SMART" id="SM00900">
    <property type="entry name" value="FMN_bind"/>
    <property type="match status" value="1"/>
</dbReference>
<organism evidence="2 3">
    <name type="scientific">Pseudonocardia abyssalis</name>
    <dbReference type="NCBI Taxonomy" id="2792008"/>
    <lineage>
        <taxon>Bacteria</taxon>
        <taxon>Bacillati</taxon>
        <taxon>Actinomycetota</taxon>
        <taxon>Actinomycetes</taxon>
        <taxon>Pseudonocardiales</taxon>
        <taxon>Pseudonocardiaceae</taxon>
        <taxon>Pseudonocardia</taxon>
    </lineage>
</organism>
<evidence type="ECO:0000313" key="2">
    <source>
        <dbReference type="EMBL" id="MBW0133200.1"/>
    </source>
</evidence>
<reference evidence="2 3" key="1">
    <citation type="submission" date="2020-11" db="EMBL/GenBank/DDBJ databases">
        <title>Pseudonocardia abyssalis sp. nov. and Pseudonocardia oceani sp. nov., description and phylogenomic analysis of two novel actinomycetes isolated from the deep Southern Ocean.</title>
        <authorList>
            <person name="Parra J."/>
        </authorList>
    </citation>
    <scope>NUCLEOTIDE SEQUENCE [LARGE SCALE GENOMIC DNA]</scope>
    <source>
        <strain evidence="2 3">KRD-168</strain>
    </source>
</reference>
<evidence type="ECO:0000259" key="1">
    <source>
        <dbReference type="SMART" id="SM00900"/>
    </source>
</evidence>
<dbReference type="RefSeq" id="WP_218605789.1">
    <property type="nucleotide sequence ID" value="NZ_JADQDJ010000429.1"/>
</dbReference>
<dbReference type="InterPro" id="IPR007329">
    <property type="entry name" value="FMN-bd"/>
</dbReference>
<accession>A0ABS6ULS7</accession>
<dbReference type="Pfam" id="PF04205">
    <property type="entry name" value="FMN_bind"/>
    <property type="match status" value="1"/>
</dbReference>
<evidence type="ECO:0000313" key="3">
    <source>
        <dbReference type="Proteomes" id="UP000694287"/>
    </source>
</evidence>